<keyword evidence="7" id="KW-0663">Pyridoxal phosphate</keyword>
<dbReference type="InterPro" id="IPR015422">
    <property type="entry name" value="PyrdxlP-dep_Trfase_small"/>
</dbReference>
<dbReference type="InterPro" id="IPR050103">
    <property type="entry name" value="Class-III_PLP-dep_AT"/>
</dbReference>
<dbReference type="AlphaFoldDB" id="A0A4Y9Z0N3"/>
<comment type="similarity">
    <text evidence="3">Belongs to the class-III pyridoxal-phosphate-dependent aminotransferase family.</text>
</comment>
<evidence type="ECO:0000256" key="10">
    <source>
        <dbReference type="SAM" id="Phobius"/>
    </source>
</evidence>
<dbReference type="InterPro" id="IPR010164">
    <property type="entry name" value="Orn_aminotrans"/>
</dbReference>
<dbReference type="NCBIfam" id="TIGR01885">
    <property type="entry name" value="Orn_aminotrans"/>
    <property type="match status" value="1"/>
</dbReference>
<dbReference type="PANTHER" id="PTHR11986">
    <property type="entry name" value="AMINOTRANSFERASE CLASS III"/>
    <property type="match status" value="1"/>
</dbReference>
<keyword evidence="10" id="KW-1133">Transmembrane helix</keyword>
<dbReference type="GO" id="GO:0042802">
    <property type="term" value="F:identical protein binding"/>
    <property type="evidence" value="ECO:0007669"/>
    <property type="project" value="TreeGrafter"/>
</dbReference>
<dbReference type="InterPro" id="IPR049704">
    <property type="entry name" value="Aminotrans_3_PPA_site"/>
</dbReference>
<dbReference type="CDD" id="cd00610">
    <property type="entry name" value="OAT_like"/>
    <property type="match status" value="1"/>
</dbReference>
<dbReference type="FunFam" id="3.40.640.10:FF:000011">
    <property type="entry name" value="Ornithine aminotransferase"/>
    <property type="match status" value="1"/>
</dbReference>
<dbReference type="GO" id="GO:0030170">
    <property type="term" value="F:pyridoxal phosphate binding"/>
    <property type="evidence" value="ECO:0007669"/>
    <property type="project" value="InterPro"/>
</dbReference>
<dbReference type="GO" id="GO:0005737">
    <property type="term" value="C:cytoplasm"/>
    <property type="evidence" value="ECO:0007669"/>
    <property type="project" value="TreeGrafter"/>
</dbReference>
<dbReference type="EC" id="2.6.1.13" evidence="4"/>
<feature type="transmembrane region" description="Helical" evidence="10">
    <location>
        <begin position="240"/>
        <end position="261"/>
    </location>
</feature>
<dbReference type="PANTHER" id="PTHR11986:SF18">
    <property type="entry name" value="ORNITHINE AMINOTRANSFERASE, MITOCHONDRIAL"/>
    <property type="match status" value="1"/>
</dbReference>
<dbReference type="GO" id="GO:0010121">
    <property type="term" value="P:L-arginine catabolic process to proline via ornithine"/>
    <property type="evidence" value="ECO:0007669"/>
    <property type="project" value="TreeGrafter"/>
</dbReference>
<feature type="transmembrane region" description="Helical" evidence="10">
    <location>
        <begin position="21"/>
        <end position="44"/>
    </location>
</feature>
<sequence length="701" mass="76711">MEEAAMRSRERRAKRKQKPMPWIVLKLAVGITIAIVAYTFYVYIGRLCVPMIRRDEGALGGRATGIGFLVVFCVLGLMMLWAYEKVVLASPGLARDFVKKTPEPVVNTFVPAWWDSQRDLTGMPYQYMGQGEQPPEPTAADHEDGLQPPNGHQPNGHQADGDAQAGMTDAIPAVAQARVAKPDAPAPQQNGSARKGPQNSRRVPETAVLRPENRVSLDTTIIVHAYEGIGQCVGARNYKYFVIFLEWALLFCLWTFSTLVADQAKSGRVDAQKIVIIVFYHPLPVVFESAKGAKVWDPEGREYIDMLSAYSAVNQGHCHPRIVNTLIQQAQKLTLSSRAFYNSVFGQFAQKMTQVFGYDMVLPMNTGAEAVETAIKLSRKWAYTKKGVADGKAIVLSAEGNFHGRTIGVISMSTDPESRSGFGPYLQAVGPTYDDDGEIRTIRYGKISDLERALELHGKDVAAFLVEPIQGEAGIVVPPAGYLAKVRELCVKHNVLLICDEIQTGLCRTGKMLCHEHDNIRPDIVLLGKALSGGVYPVSAVLADRDIMLCIQPGEHGSTYGGNPLGCAVAMTALDVLVDEDLANRAEVLGEKFRSAIQAIKSPLIKAVRGRGLLNALVIDEQTSSKGRTAWQFCLLLKSRGVLAKPTHVNIIRFAPPLVISEEDLMKAVDIIKSSLEDLDKLDNIPGEVESEKGHKDTLTL</sequence>
<dbReference type="GO" id="GO:0019544">
    <property type="term" value="P:L-arginine catabolic process to L-glutamate"/>
    <property type="evidence" value="ECO:0007669"/>
    <property type="project" value="TreeGrafter"/>
</dbReference>
<dbReference type="EMBL" id="SEKV01000054">
    <property type="protein sequence ID" value="TFY67413.1"/>
    <property type="molecule type" value="Genomic_DNA"/>
</dbReference>
<keyword evidence="5" id="KW-0032">Aminotransferase</keyword>
<dbReference type="Gene3D" id="3.90.1150.10">
    <property type="entry name" value="Aspartate Aminotransferase, domain 1"/>
    <property type="match status" value="1"/>
</dbReference>
<comment type="pathway">
    <text evidence="2">Amino-acid biosynthesis; L-proline biosynthesis; L-glutamate 5-semialdehyde from L-ornithine: step 1/1.</text>
</comment>
<dbReference type="Pfam" id="PF00202">
    <property type="entry name" value="Aminotran_3"/>
    <property type="match status" value="1"/>
</dbReference>
<evidence type="ECO:0000313" key="11">
    <source>
        <dbReference type="EMBL" id="TFY67413.1"/>
    </source>
</evidence>
<dbReference type="InterPro" id="IPR005814">
    <property type="entry name" value="Aminotrans_3"/>
</dbReference>
<keyword evidence="6" id="KW-0808">Transferase</keyword>
<organism evidence="11 12">
    <name type="scientific">Rhodofomes roseus</name>
    <dbReference type="NCBI Taxonomy" id="34475"/>
    <lineage>
        <taxon>Eukaryota</taxon>
        <taxon>Fungi</taxon>
        <taxon>Dikarya</taxon>
        <taxon>Basidiomycota</taxon>
        <taxon>Agaricomycotina</taxon>
        <taxon>Agaricomycetes</taxon>
        <taxon>Polyporales</taxon>
        <taxon>Rhodofomes</taxon>
    </lineage>
</organism>
<dbReference type="InterPro" id="IPR015421">
    <property type="entry name" value="PyrdxlP-dep_Trfase_major"/>
</dbReference>
<comment type="cofactor">
    <cofactor evidence="1">
        <name>pyridoxal 5'-phosphate</name>
        <dbReference type="ChEBI" id="CHEBI:597326"/>
    </cofactor>
</comment>
<comment type="caution">
    <text evidence="11">The sequence shown here is derived from an EMBL/GenBank/DDBJ whole genome shotgun (WGS) entry which is preliminary data.</text>
</comment>
<proteinExistence type="inferred from homology"/>
<feature type="region of interest" description="Disordered" evidence="9">
    <location>
        <begin position="124"/>
        <end position="164"/>
    </location>
</feature>
<evidence type="ECO:0000256" key="2">
    <source>
        <dbReference type="ARBA" id="ARBA00004998"/>
    </source>
</evidence>
<accession>A0A4Y9Z0N3</accession>
<feature type="compositionally biased region" description="Polar residues" evidence="9">
    <location>
        <begin position="187"/>
        <end position="201"/>
    </location>
</feature>
<dbReference type="PROSITE" id="PS00600">
    <property type="entry name" value="AA_TRANSFER_CLASS_3"/>
    <property type="match status" value="1"/>
</dbReference>
<keyword evidence="10" id="KW-0812">Transmembrane</keyword>
<dbReference type="InterPro" id="IPR015424">
    <property type="entry name" value="PyrdxlP-dep_Trfase"/>
</dbReference>
<dbReference type="UniPathway" id="UPA00098">
    <property type="reaction ID" value="UER00358"/>
</dbReference>
<evidence type="ECO:0000256" key="3">
    <source>
        <dbReference type="ARBA" id="ARBA00008954"/>
    </source>
</evidence>
<evidence type="ECO:0000256" key="4">
    <source>
        <dbReference type="ARBA" id="ARBA00012924"/>
    </source>
</evidence>
<evidence type="ECO:0000256" key="7">
    <source>
        <dbReference type="ARBA" id="ARBA00022898"/>
    </source>
</evidence>
<feature type="region of interest" description="Disordered" evidence="9">
    <location>
        <begin position="178"/>
        <end position="210"/>
    </location>
</feature>
<feature type="transmembrane region" description="Helical" evidence="10">
    <location>
        <begin position="64"/>
        <end position="83"/>
    </location>
</feature>
<evidence type="ECO:0000256" key="6">
    <source>
        <dbReference type="ARBA" id="ARBA00022679"/>
    </source>
</evidence>
<reference evidence="11 12" key="1">
    <citation type="submission" date="2019-01" db="EMBL/GenBank/DDBJ databases">
        <title>Genome sequencing of the rare red list fungi Fomitopsis rosea.</title>
        <authorList>
            <person name="Buettner E."/>
            <person name="Kellner H."/>
        </authorList>
    </citation>
    <scope>NUCLEOTIDE SEQUENCE [LARGE SCALE GENOMIC DNA]</scope>
    <source>
        <strain evidence="11 12">DSM 105464</strain>
    </source>
</reference>
<dbReference type="SUPFAM" id="SSF53383">
    <property type="entry name" value="PLP-dependent transferases"/>
    <property type="match status" value="1"/>
</dbReference>
<keyword evidence="10" id="KW-0472">Membrane</keyword>
<dbReference type="Gene3D" id="3.40.640.10">
    <property type="entry name" value="Type I PLP-dependent aspartate aminotransferase-like (Major domain)"/>
    <property type="match status" value="1"/>
</dbReference>
<evidence type="ECO:0000256" key="8">
    <source>
        <dbReference type="ARBA" id="ARBA00030587"/>
    </source>
</evidence>
<evidence type="ECO:0000313" key="12">
    <source>
        <dbReference type="Proteomes" id="UP000298390"/>
    </source>
</evidence>
<evidence type="ECO:0000256" key="5">
    <source>
        <dbReference type="ARBA" id="ARBA00022576"/>
    </source>
</evidence>
<evidence type="ECO:0000256" key="9">
    <source>
        <dbReference type="SAM" id="MobiDB-lite"/>
    </source>
</evidence>
<protein>
    <recommendedName>
        <fullName evidence="4">ornithine aminotransferase</fullName>
        <ecNumber evidence="4">2.6.1.13</ecNumber>
    </recommendedName>
    <alternativeName>
        <fullName evidence="8">Ornithine--oxo-acid aminotransferase</fullName>
    </alternativeName>
</protein>
<dbReference type="Proteomes" id="UP000298390">
    <property type="component" value="Unassembled WGS sequence"/>
</dbReference>
<name>A0A4Y9Z0N3_9APHY</name>
<dbReference type="STRING" id="34475.A0A4Y9Z0N3"/>
<evidence type="ECO:0000256" key="1">
    <source>
        <dbReference type="ARBA" id="ARBA00001933"/>
    </source>
</evidence>
<dbReference type="GO" id="GO:0055129">
    <property type="term" value="P:L-proline biosynthetic process"/>
    <property type="evidence" value="ECO:0007669"/>
    <property type="project" value="UniProtKB-UniPathway"/>
</dbReference>
<dbReference type="GO" id="GO:0004587">
    <property type="term" value="F:ornithine aminotransferase activity"/>
    <property type="evidence" value="ECO:0007669"/>
    <property type="project" value="UniProtKB-EC"/>
</dbReference>
<gene>
    <name evidence="11" type="ORF">EVJ58_g1632</name>
</gene>
<dbReference type="FunFam" id="3.90.1150.10:FF:000152">
    <property type="entry name" value="Ornithine aminotransferase"/>
    <property type="match status" value="1"/>
</dbReference>